<feature type="compositionally biased region" description="Basic and acidic residues" evidence="1">
    <location>
        <begin position="34"/>
        <end position="51"/>
    </location>
</feature>
<gene>
    <name evidence="2" type="ORF">IEQ34_004600</name>
</gene>
<comment type="caution">
    <text evidence="2">The sequence shown here is derived from an EMBL/GenBank/DDBJ whole genome shotgun (WGS) entry which is preliminary data.</text>
</comment>
<proteinExistence type="predicted"/>
<evidence type="ECO:0000313" key="2">
    <source>
        <dbReference type="EMBL" id="KAH0467362.1"/>
    </source>
</evidence>
<evidence type="ECO:0000256" key="1">
    <source>
        <dbReference type="SAM" id="MobiDB-lite"/>
    </source>
</evidence>
<sequence>MVTALHSFAQFVRQYRSSASSHFLSHRASTPFQREGKREKGRGTGGEREMTVMEVKESGTVQGLERREDEIVERGRVLREKGEVAV</sequence>
<feature type="region of interest" description="Disordered" evidence="1">
    <location>
        <begin position="18"/>
        <end position="51"/>
    </location>
</feature>
<reference evidence="2 3" key="1">
    <citation type="journal article" date="2021" name="Hortic Res">
        <title>Chromosome-scale assembly of the Dendrobium chrysotoxum genome enhances the understanding of orchid evolution.</title>
        <authorList>
            <person name="Zhang Y."/>
            <person name="Zhang G.Q."/>
            <person name="Zhang D."/>
            <person name="Liu X.D."/>
            <person name="Xu X.Y."/>
            <person name="Sun W.H."/>
            <person name="Yu X."/>
            <person name="Zhu X."/>
            <person name="Wang Z.W."/>
            <person name="Zhao X."/>
            <person name="Zhong W.Y."/>
            <person name="Chen H."/>
            <person name="Yin W.L."/>
            <person name="Huang T."/>
            <person name="Niu S.C."/>
            <person name="Liu Z.J."/>
        </authorList>
    </citation>
    <scope>NUCLEOTIDE SEQUENCE [LARGE SCALE GENOMIC DNA]</scope>
    <source>
        <strain evidence="2">Lindl</strain>
    </source>
</reference>
<dbReference type="AlphaFoldDB" id="A0AAV7HGE8"/>
<dbReference type="Proteomes" id="UP000775213">
    <property type="component" value="Unassembled WGS sequence"/>
</dbReference>
<keyword evidence="3" id="KW-1185">Reference proteome</keyword>
<protein>
    <submittedName>
        <fullName evidence="2">Uncharacterized protein</fullName>
    </submittedName>
</protein>
<evidence type="ECO:0000313" key="3">
    <source>
        <dbReference type="Proteomes" id="UP000775213"/>
    </source>
</evidence>
<name>A0AAV7HGE8_DENCH</name>
<feature type="compositionally biased region" description="Polar residues" evidence="1">
    <location>
        <begin position="18"/>
        <end position="32"/>
    </location>
</feature>
<dbReference type="EMBL" id="JAGFBR010000005">
    <property type="protein sequence ID" value="KAH0467362.1"/>
    <property type="molecule type" value="Genomic_DNA"/>
</dbReference>
<accession>A0AAV7HGE8</accession>
<organism evidence="2 3">
    <name type="scientific">Dendrobium chrysotoxum</name>
    <name type="common">Orchid</name>
    <dbReference type="NCBI Taxonomy" id="161865"/>
    <lineage>
        <taxon>Eukaryota</taxon>
        <taxon>Viridiplantae</taxon>
        <taxon>Streptophyta</taxon>
        <taxon>Embryophyta</taxon>
        <taxon>Tracheophyta</taxon>
        <taxon>Spermatophyta</taxon>
        <taxon>Magnoliopsida</taxon>
        <taxon>Liliopsida</taxon>
        <taxon>Asparagales</taxon>
        <taxon>Orchidaceae</taxon>
        <taxon>Epidendroideae</taxon>
        <taxon>Malaxideae</taxon>
        <taxon>Dendrobiinae</taxon>
        <taxon>Dendrobium</taxon>
    </lineage>
</organism>